<dbReference type="EMBL" id="JANIAM010000018">
    <property type="protein sequence ID" value="MDD2114255.1"/>
    <property type="molecule type" value="Genomic_DNA"/>
</dbReference>
<dbReference type="RefSeq" id="WP_137164356.1">
    <property type="nucleotide sequence ID" value="NZ_CP128558.1"/>
</dbReference>
<evidence type="ECO:0000313" key="2">
    <source>
        <dbReference type="Proteomes" id="UP001150728"/>
    </source>
</evidence>
<comment type="caution">
    <text evidence="1">The sequence shown here is derived from an EMBL/GenBank/DDBJ whole genome shotgun (WGS) entry which is preliminary data.</text>
</comment>
<evidence type="ECO:0000313" key="1">
    <source>
        <dbReference type="EMBL" id="MDD2114255.1"/>
    </source>
</evidence>
<sequence>MRAVAYGKAQGQNWQVQGAERVGCPCTLQLLRAAIGLARKDWIGLGQLSGCSIQWSRVIEKCSE</sequence>
<organism evidence="1 2">
    <name type="scientific">Pseudomonas asiatica</name>
    <dbReference type="NCBI Taxonomy" id="2219225"/>
    <lineage>
        <taxon>Bacteria</taxon>
        <taxon>Pseudomonadati</taxon>
        <taxon>Pseudomonadota</taxon>
        <taxon>Gammaproteobacteria</taxon>
        <taxon>Pseudomonadales</taxon>
        <taxon>Pseudomonadaceae</taxon>
        <taxon>Pseudomonas</taxon>
    </lineage>
</organism>
<name>A0A9X4DDQ1_9PSED</name>
<accession>A0A9X4DDQ1</accession>
<dbReference type="AlphaFoldDB" id="A0A9X4DDQ1"/>
<protein>
    <submittedName>
        <fullName evidence="1">Uncharacterized protein</fullName>
    </submittedName>
</protein>
<proteinExistence type="predicted"/>
<reference evidence="1" key="1">
    <citation type="submission" date="2022-07" db="EMBL/GenBank/DDBJ databases">
        <title>Multi-strain Analysis of Pseudomonas putida Reveals Metabolic and Genetic Diversity.</title>
        <authorList>
            <person name="Monk J.M."/>
        </authorList>
    </citation>
    <scope>NUCLEOTIDE SEQUENCE</scope>
    <source>
        <strain evidence="1">17633</strain>
    </source>
</reference>
<gene>
    <name evidence="1" type="ORF">NP554_20965</name>
</gene>
<dbReference type="Proteomes" id="UP001150728">
    <property type="component" value="Unassembled WGS sequence"/>
</dbReference>